<dbReference type="Proteomes" id="UP000321947">
    <property type="component" value="Unassembled WGS sequence"/>
</dbReference>
<dbReference type="EMBL" id="SSTD01009199">
    <property type="protein sequence ID" value="TYK14645.1"/>
    <property type="molecule type" value="Genomic_DNA"/>
</dbReference>
<gene>
    <name evidence="3" type="ORF">E5676_scaffold663G00200</name>
</gene>
<feature type="compositionally biased region" description="Basic residues" evidence="1">
    <location>
        <begin position="1"/>
        <end position="10"/>
    </location>
</feature>
<organism evidence="3 4">
    <name type="scientific">Cucumis melo var. makuwa</name>
    <name type="common">Oriental melon</name>
    <dbReference type="NCBI Taxonomy" id="1194695"/>
    <lineage>
        <taxon>Eukaryota</taxon>
        <taxon>Viridiplantae</taxon>
        <taxon>Streptophyta</taxon>
        <taxon>Embryophyta</taxon>
        <taxon>Tracheophyta</taxon>
        <taxon>Spermatophyta</taxon>
        <taxon>Magnoliopsida</taxon>
        <taxon>eudicotyledons</taxon>
        <taxon>Gunneridae</taxon>
        <taxon>Pentapetalae</taxon>
        <taxon>rosids</taxon>
        <taxon>fabids</taxon>
        <taxon>Cucurbitales</taxon>
        <taxon>Cucurbitaceae</taxon>
        <taxon>Benincaseae</taxon>
        <taxon>Cucumis</taxon>
    </lineage>
</organism>
<comment type="caution">
    <text evidence="3">The sequence shown here is derived from an EMBL/GenBank/DDBJ whole genome shotgun (WGS) entry which is preliminary data.</text>
</comment>
<accession>A0A5D3CT13</accession>
<evidence type="ECO:0000313" key="4">
    <source>
        <dbReference type="Proteomes" id="UP000321947"/>
    </source>
</evidence>
<dbReference type="AlphaFoldDB" id="A0A5D3CT13"/>
<dbReference type="InterPro" id="IPR005162">
    <property type="entry name" value="Retrotrans_gag_dom"/>
</dbReference>
<reference evidence="3 4" key="1">
    <citation type="submission" date="2019-08" db="EMBL/GenBank/DDBJ databases">
        <title>Draft genome sequences of two oriental melons (Cucumis melo L. var makuwa).</title>
        <authorList>
            <person name="Kwon S.-Y."/>
        </authorList>
    </citation>
    <scope>NUCLEOTIDE SEQUENCE [LARGE SCALE GENOMIC DNA]</scope>
    <source>
        <strain evidence="4">cv. Chang Bougi</strain>
        <tissue evidence="3">Leaf</tissue>
    </source>
</reference>
<protein>
    <recommendedName>
        <fullName evidence="2">Retrotransposon gag domain-containing protein</fullName>
    </recommendedName>
</protein>
<feature type="domain" description="Retrotransposon gag" evidence="2">
    <location>
        <begin position="35"/>
        <end position="88"/>
    </location>
</feature>
<proteinExistence type="predicted"/>
<evidence type="ECO:0000313" key="3">
    <source>
        <dbReference type="EMBL" id="TYK14645.1"/>
    </source>
</evidence>
<dbReference type="Pfam" id="PF03732">
    <property type="entry name" value="Retrotrans_gag"/>
    <property type="match status" value="1"/>
</dbReference>
<feature type="region of interest" description="Disordered" evidence="1">
    <location>
        <begin position="1"/>
        <end position="28"/>
    </location>
</feature>
<evidence type="ECO:0000259" key="2">
    <source>
        <dbReference type="Pfam" id="PF03732"/>
    </source>
</evidence>
<name>A0A5D3CT13_CUCMM</name>
<sequence>MPPHTSRRRRQNLDGMQDPTEGQSVKGFSNPRVQKKAKGWWKSILTRRRNVHTLAWKTFKDIFEEKYYLRTYYEAKRDEFLGLKQGCRRFERGLCYEIHTLVTAIAKWLNFFQLVETTLRVEQSIAEGKLAVEPSHEVSISNGFRCRKQRRFTPRVKFQADKT</sequence>
<evidence type="ECO:0000256" key="1">
    <source>
        <dbReference type="SAM" id="MobiDB-lite"/>
    </source>
</evidence>